<sequence length="239" mass="27388">MNKYLEQLIELSKLDKEIDDFAPRIAKIEKMLKLSLEKEKEFKLQAEALTTDIAEAKLKKGKNEAHLAELSAKLKDIAKKSALVKTAKEVKALQLEEEISKEQCDFANDEIGRLEKIIELKQSNITLLEEKIAEAQKESESIKASIDTQIQEIEEERRSVYQAKEELLSQMSQKILTFYEKIRKWAGNSTVVPVKKQACYGCFMRINDKTYAGVMKQDDIVTCPHCGRILYKEIEEAKA</sequence>
<evidence type="ECO:0000313" key="4">
    <source>
        <dbReference type="EMBL" id="ACZ12668.1"/>
    </source>
</evidence>
<keyword evidence="5" id="KW-1185">Reference proteome</keyword>
<keyword evidence="1" id="KW-0175">Coiled coil</keyword>
<feature type="domain" description="CT398-like coiled coil hairpin" evidence="3">
    <location>
        <begin position="86"/>
        <end position="184"/>
    </location>
</feature>
<dbReference type="Gene3D" id="1.10.287.1490">
    <property type="match status" value="1"/>
</dbReference>
<feature type="coiled-coil region" evidence="1">
    <location>
        <begin position="111"/>
        <end position="170"/>
    </location>
</feature>
<protein>
    <submittedName>
        <fullName evidence="4">Uncharacterized protein</fullName>
    </submittedName>
</protein>
<dbReference type="OrthoDB" id="9795058at2"/>
<dbReference type="Pfam" id="PF24481">
    <property type="entry name" value="CT398_CC"/>
    <property type="match status" value="1"/>
</dbReference>
<dbReference type="KEGG" id="sdl:Sdel_1653"/>
<evidence type="ECO:0000256" key="1">
    <source>
        <dbReference type="SAM" id="Coils"/>
    </source>
</evidence>
<gene>
    <name evidence="4" type="ordered locus">Sdel_1653</name>
</gene>
<reference evidence="4 5" key="2">
    <citation type="journal article" date="2010" name="Stand. Genomic Sci.">
        <title>Complete genome sequence of Sulfurospirillum deleyianum type strain (5175).</title>
        <authorList>
            <person name="Sikorski J."/>
            <person name="Lapidus A."/>
            <person name="Copeland A."/>
            <person name="Glavina Del Rio T."/>
            <person name="Nolan M."/>
            <person name="Lucas S."/>
            <person name="Chen F."/>
            <person name="Tice H."/>
            <person name="Cheng J.F."/>
            <person name="Saunders E."/>
            <person name="Bruce D."/>
            <person name="Goodwin L."/>
            <person name="Pitluck S."/>
            <person name="Ovchinnikova G."/>
            <person name="Pati A."/>
            <person name="Ivanova N."/>
            <person name="Mavromatis K."/>
            <person name="Chen A."/>
            <person name="Palaniappan K."/>
            <person name="Chain P."/>
            <person name="Land M."/>
            <person name="Hauser L."/>
            <person name="Chang Y.J."/>
            <person name="Jeffries C.D."/>
            <person name="Brettin T."/>
            <person name="Detter J.C."/>
            <person name="Han C."/>
            <person name="Rohde M."/>
            <person name="Lang E."/>
            <person name="Spring S."/>
            <person name="Goker M."/>
            <person name="Bristow J."/>
            <person name="Eisen J.A."/>
            <person name="Markowitz V."/>
            <person name="Hugenholtz P."/>
            <person name="Kyrpides N.C."/>
            <person name="Klenk H.P."/>
        </authorList>
    </citation>
    <scope>NUCLEOTIDE SEQUENCE [LARGE SCALE GENOMIC DNA]</scope>
    <source>
        <strain evidence="5">ATCC 51133 / DSM 6946 / 5175</strain>
    </source>
</reference>
<dbReference type="RefSeq" id="WP_012857418.1">
    <property type="nucleotide sequence ID" value="NC_013512.1"/>
</dbReference>
<dbReference type="PANTHER" id="PTHR39082">
    <property type="entry name" value="PHOSPHOLIPASE C-BETA-2-RELATED"/>
    <property type="match status" value="1"/>
</dbReference>
<dbReference type="PANTHER" id="PTHR39082:SF1">
    <property type="entry name" value="SCAVENGER RECEPTOR CLASS A MEMBER 3"/>
    <property type="match status" value="1"/>
</dbReference>
<evidence type="ECO:0000313" key="5">
    <source>
        <dbReference type="Proteomes" id="UP000002222"/>
    </source>
</evidence>
<evidence type="ECO:0000259" key="3">
    <source>
        <dbReference type="Pfam" id="PF24481"/>
    </source>
</evidence>
<dbReference type="InterPro" id="IPR052376">
    <property type="entry name" value="Oxidative_Scav/Glycosyltrans"/>
</dbReference>
<dbReference type="HOGENOM" id="CLU_073076_2_2_7"/>
<organism evidence="4 5">
    <name type="scientific">Sulfurospirillum deleyianum (strain ATCC 51133 / DSM 6946 / 5175)</name>
    <dbReference type="NCBI Taxonomy" id="525898"/>
    <lineage>
        <taxon>Bacteria</taxon>
        <taxon>Pseudomonadati</taxon>
        <taxon>Campylobacterota</taxon>
        <taxon>Epsilonproteobacteria</taxon>
        <taxon>Campylobacterales</taxon>
        <taxon>Sulfurospirillaceae</taxon>
        <taxon>Sulfurospirillum</taxon>
    </lineage>
</organism>
<proteinExistence type="predicted"/>
<feature type="domain" description="C4-type zinc ribbon" evidence="2">
    <location>
        <begin position="198"/>
        <end position="230"/>
    </location>
</feature>
<name>D1B3J8_SULD5</name>
<dbReference type="InterPro" id="IPR003743">
    <property type="entry name" value="Zf-RING_7"/>
</dbReference>
<dbReference type="Pfam" id="PF02591">
    <property type="entry name" value="Zn_ribbon_9"/>
    <property type="match status" value="1"/>
</dbReference>
<dbReference type="Proteomes" id="UP000002222">
    <property type="component" value="Chromosome"/>
</dbReference>
<dbReference type="eggNOG" id="COG1579">
    <property type="taxonomic scope" value="Bacteria"/>
</dbReference>
<dbReference type="AlphaFoldDB" id="D1B3J8"/>
<dbReference type="InterPro" id="IPR056003">
    <property type="entry name" value="CT398_CC_hairpin"/>
</dbReference>
<reference evidence="5" key="1">
    <citation type="submission" date="2009-11" db="EMBL/GenBank/DDBJ databases">
        <title>The complete genome of Sulfurospirillum deleyianum DSM 6946.</title>
        <authorList>
            <consortium name="US DOE Joint Genome Institute (JGI-PGF)"/>
            <person name="Lucas S."/>
            <person name="Copeland A."/>
            <person name="Lapidus A."/>
            <person name="Glavina del Rio T."/>
            <person name="Dalin E."/>
            <person name="Tice H."/>
            <person name="Bruce D."/>
            <person name="Goodwin L."/>
            <person name="Pitluck S."/>
            <person name="Kyrpides N."/>
            <person name="Mavromatis K."/>
            <person name="Ivanova N."/>
            <person name="Ovchinnikova G."/>
            <person name="Munk A.C."/>
            <person name="Lu M."/>
            <person name="Brettin T."/>
            <person name="Detter J.C."/>
            <person name="Han C."/>
            <person name="Tapia R."/>
            <person name="Larimer F."/>
            <person name="Land M."/>
            <person name="Hauser L."/>
            <person name="Markowitz V."/>
            <person name="Cheng J.F."/>
            <person name="Hugenholtz P."/>
            <person name="Woyke T."/>
            <person name="Wu D."/>
            <person name="Aumann P."/>
            <person name="Schneider S."/>
            <person name="Lang E."/>
            <person name="Spring S."/>
            <person name="Klenk H.P."/>
            <person name="Eisen J.A."/>
        </authorList>
    </citation>
    <scope>NUCLEOTIDE SEQUENCE [LARGE SCALE GENOMIC DNA]</scope>
    <source>
        <strain evidence="5">ATCC 51133 / DSM 6946 / 5175</strain>
    </source>
</reference>
<accession>D1B3J8</accession>
<evidence type="ECO:0000259" key="2">
    <source>
        <dbReference type="Pfam" id="PF02591"/>
    </source>
</evidence>
<dbReference type="STRING" id="525898.Sdel_1653"/>
<dbReference type="EMBL" id="CP001816">
    <property type="protein sequence ID" value="ACZ12668.1"/>
    <property type="molecule type" value="Genomic_DNA"/>
</dbReference>